<comment type="caution">
    <text evidence="1">The sequence shown here is derived from an EMBL/GenBank/DDBJ whole genome shotgun (WGS) entry which is preliminary data.</text>
</comment>
<dbReference type="AlphaFoldDB" id="A0A2H5XF67"/>
<protein>
    <submittedName>
        <fullName evidence="1">Uncharacterized protein</fullName>
    </submittedName>
</protein>
<reference evidence="2" key="1">
    <citation type="submission" date="2017-09" db="EMBL/GenBank/DDBJ databases">
        <title>Metaegenomics of thermophilic ammonia-oxidizing enrichment culture.</title>
        <authorList>
            <person name="Kato S."/>
            <person name="Suzuki K."/>
        </authorList>
    </citation>
    <scope>NUCLEOTIDE SEQUENCE [LARGE SCALE GENOMIC DNA]</scope>
</reference>
<evidence type="ECO:0000313" key="2">
    <source>
        <dbReference type="Proteomes" id="UP000236173"/>
    </source>
</evidence>
<evidence type="ECO:0000313" key="1">
    <source>
        <dbReference type="EMBL" id="GBC99820.1"/>
    </source>
</evidence>
<proteinExistence type="predicted"/>
<organism evidence="1 2">
    <name type="scientific">Candidatus Fervidibacter japonicus</name>
    <dbReference type="NCBI Taxonomy" id="2035412"/>
    <lineage>
        <taxon>Bacteria</taxon>
        <taxon>Candidatus Fervidibacterota</taxon>
        <taxon>Candidatus Fervidibacter</taxon>
    </lineage>
</organism>
<dbReference type="EMBL" id="BEHT01000039">
    <property type="protein sequence ID" value="GBC99820.1"/>
    <property type="molecule type" value="Genomic_DNA"/>
</dbReference>
<dbReference type="Proteomes" id="UP000236173">
    <property type="component" value="Unassembled WGS sequence"/>
</dbReference>
<name>A0A2H5XF67_9BACT</name>
<accession>A0A2H5XF67</accession>
<sequence length="124" mass="14463">METSDRYVAWRSEGAFLKRRLPFWAAQESRINLAQRFAKFVLDEASAQLQHSQRLVQDAFYRQDEGFGVPYHLVPLLLHFPLLPTHHLPLRLHVDLNTLTVALVYANPTREERGNLFGCFCRAR</sequence>
<gene>
    <name evidence="1" type="ORF">HRbin17_02351</name>
</gene>